<proteinExistence type="inferred from homology"/>
<dbReference type="Gene3D" id="1.20.1510.10">
    <property type="entry name" value="Cation efflux protein transmembrane domain"/>
    <property type="match status" value="1"/>
</dbReference>
<keyword evidence="11" id="KW-1185">Reference proteome</keyword>
<evidence type="ECO:0000256" key="3">
    <source>
        <dbReference type="ARBA" id="ARBA00022448"/>
    </source>
</evidence>
<dbReference type="InterPro" id="IPR050291">
    <property type="entry name" value="CDF_Transporter"/>
</dbReference>
<keyword evidence="4 7" id="KW-0812">Transmembrane</keyword>
<keyword evidence="3" id="KW-0813">Transport</keyword>
<dbReference type="SUPFAM" id="SSF160240">
    <property type="entry name" value="Cation efflux protein cytoplasmic domain-like"/>
    <property type="match status" value="1"/>
</dbReference>
<feature type="transmembrane region" description="Helical" evidence="7">
    <location>
        <begin position="37"/>
        <end position="58"/>
    </location>
</feature>
<evidence type="ECO:0000256" key="5">
    <source>
        <dbReference type="ARBA" id="ARBA00022989"/>
    </source>
</evidence>
<feature type="transmembrane region" description="Helical" evidence="7">
    <location>
        <begin position="113"/>
        <end position="133"/>
    </location>
</feature>
<dbReference type="InterPro" id="IPR058533">
    <property type="entry name" value="Cation_efflux_TM"/>
</dbReference>
<dbReference type="RefSeq" id="WP_379759018.1">
    <property type="nucleotide sequence ID" value="NZ_JBHSYB010000066.1"/>
</dbReference>
<dbReference type="PANTHER" id="PTHR43840">
    <property type="entry name" value="MITOCHONDRIAL METAL TRANSPORTER 1-RELATED"/>
    <property type="match status" value="1"/>
</dbReference>
<dbReference type="InterPro" id="IPR002524">
    <property type="entry name" value="Cation_efflux"/>
</dbReference>
<reference evidence="11" key="1">
    <citation type="journal article" date="2019" name="Int. J. Syst. Evol. Microbiol.">
        <title>The Global Catalogue of Microorganisms (GCM) 10K type strain sequencing project: providing services to taxonomists for standard genome sequencing and annotation.</title>
        <authorList>
            <consortium name="The Broad Institute Genomics Platform"/>
            <consortium name="The Broad Institute Genome Sequencing Center for Infectious Disease"/>
            <person name="Wu L."/>
            <person name="Ma J."/>
        </authorList>
    </citation>
    <scope>NUCLEOTIDE SEQUENCE [LARGE SCALE GENOMIC DNA]</scope>
    <source>
        <strain evidence="11">CECT 7649</strain>
    </source>
</reference>
<comment type="subcellular location">
    <subcellularLocation>
        <location evidence="1">Membrane</location>
        <topology evidence="1">Multi-pass membrane protein</topology>
    </subcellularLocation>
</comment>
<accession>A0ABW3J411</accession>
<organism evidence="10 11">
    <name type="scientific">Flavobacterium myungsuense</name>
    <dbReference type="NCBI Taxonomy" id="651823"/>
    <lineage>
        <taxon>Bacteria</taxon>
        <taxon>Pseudomonadati</taxon>
        <taxon>Bacteroidota</taxon>
        <taxon>Flavobacteriia</taxon>
        <taxon>Flavobacteriales</taxon>
        <taxon>Flavobacteriaceae</taxon>
        <taxon>Flavobacterium</taxon>
    </lineage>
</organism>
<feature type="transmembrane region" description="Helical" evidence="7">
    <location>
        <begin position="12"/>
        <end position="31"/>
    </location>
</feature>
<dbReference type="InterPro" id="IPR027470">
    <property type="entry name" value="Cation_efflux_CTD"/>
</dbReference>
<evidence type="ECO:0000256" key="7">
    <source>
        <dbReference type="SAM" id="Phobius"/>
    </source>
</evidence>
<feature type="transmembrane region" description="Helical" evidence="7">
    <location>
        <begin position="154"/>
        <end position="175"/>
    </location>
</feature>
<feature type="domain" description="Cation efflux protein transmembrane" evidence="8">
    <location>
        <begin position="13"/>
        <end position="206"/>
    </location>
</feature>
<dbReference type="InterPro" id="IPR027469">
    <property type="entry name" value="Cation_efflux_TMD_sf"/>
</dbReference>
<comment type="similarity">
    <text evidence="2">Belongs to the cation diffusion facilitator (CDF) transporter (TC 2.A.4) family.</text>
</comment>
<sequence length="288" mass="31962">MNNEQTAIKATYFSIVGNSCLAIIKFLAGFFGNSYALIADAIESTTDIFASFLVLFGIKYSNKPADDNHPYGHGRAEPLITFLVVGFLITSATIIAYESIINIQIAHDLPKSWTLYILGAIIVWKEYSFRLVMKRSKESNSSSLKADAWHHRSDAITSIAAFIGIASALILGKGYESADDWAALFASGFIIYNSYLIFRPALGEIMDEHLYDDIVDEIRKVALTVTGIIATEKCFIRKAGMKYHVDLHAIVNGKISVKEGHDLSHKLKDSLRHEIPELGHVLIHIEPN</sequence>
<dbReference type="InterPro" id="IPR036837">
    <property type="entry name" value="Cation_efflux_CTD_sf"/>
</dbReference>
<evidence type="ECO:0000259" key="8">
    <source>
        <dbReference type="Pfam" id="PF01545"/>
    </source>
</evidence>
<evidence type="ECO:0000259" key="9">
    <source>
        <dbReference type="Pfam" id="PF16916"/>
    </source>
</evidence>
<evidence type="ECO:0000256" key="6">
    <source>
        <dbReference type="ARBA" id="ARBA00023136"/>
    </source>
</evidence>
<gene>
    <name evidence="10" type="ORF">ACFQ0S_08200</name>
</gene>
<dbReference type="Proteomes" id="UP001597051">
    <property type="component" value="Unassembled WGS sequence"/>
</dbReference>
<keyword evidence="6 7" id="KW-0472">Membrane</keyword>
<evidence type="ECO:0000256" key="1">
    <source>
        <dbReference type="ARBA" id="ARBA00004141"/>
    </source>
</evidence>
<feature type="transmembrane region" description="Helical" evidence="7">
    <location>
        <begin position="181"/>
        <end position="198"/>
    </location>
</feature>
<keyword evidence="5 7" id="KW-1133">Transmembrane helix</keyword>
<dbReference type="EMBL" id="JBHTIZ010000022">
    <property type="protein sequence ID" value="MFD0984453.1"/>
    <property type="molecule type" value="Genomic_DNA"/>
</dbReference>
<protein>
    <submittedName>
        <fullName evidence="10">Cation diffusion facilitator family transporter</fullName>
    </submittedName>
</protein>
<dbReference type="Pfam" id="PF01545">
    <property type="entry name" value="Cation_efflux"/>
    <property type="match status" value="1"/>
</dbReference>
<evidence type="ECO:0000313" key="11">
    <source>
        <dbReference type="Proteomes" id="UP001597051"/>
    </source>
</evidence>
<dbReference type="NCBIfam" id="TIGR01297">
    <property type="entry name" value="CDF"/>
    <property type="match status" value="1"/>
</dbReference>
<evidence type="ECO:0000256" key="4">
    <source>
        <dbReference type="ARBA" id="ARBA00022692"/>
    </source>
</evidence>
<feature type="transmembrane region" description="Helical" evidence="7">
    <location>
        <begin position="79"/>
        <end position="101"/>
    </location>
</feature>
<name>A0ABW3J411_9FLAO</name>
<evidence type="ECO:0000256" key="2">
    <source>
        <dbReference type="ARBA" id="ARBA00008114"/>
    </source>
</evidence>
<comment type="caution">
    <text evidence="10">The sequence shown here is derived from an EMBL/GenBank/DDBJ whole genome shotgun (WGS) entry which is preliminary data.</text>
</comment>
<dbReference type="PANTHER" id="PTHR43840:SF15">
    <property type="entry name" value="MITOCHONDRIAL METAL TRANSPORTER 1-RELATED"/>
    <property type="match status" value="1"/>
</dbReference>
<dbReference type="Gene3D" id="3.30.70.1350">
    <property type="entry name" value="Cation efflux protein, cytoplasmic domain"/>
    <property type="match status" value="1"/>
</dbReference>
<dbReference type="SUPFAM" id="SSF161111">
    <property type="entry name" value="Cation efflux protein transmembrane domain-like"/>
    <property type="match status" value="1"/>
</dbReference>
<feature type="domain" description="Cation efflux protein cytoplasmic" evidence="9">
    <location>
        <begin position="211"/>
        <end position="287"/>
    </location>
</feature>
<evidence type="ECO:0000313" key="10">
    <source>
        <dbReference type="EMBL" id="MFD0984453.1"/>
    </source>
</evidence>
<dbReference type="Pfam" id="PF16916">
    <property type="entry name" value="ZT_dimer"/>
    <property type="match status" value="1"/>
</dbReference>